<feature type="transmembrane region" description="Helical" evidence="7">
    <location>
        <begin position="64"/>
        <end position="85"/>
    </location>
</feature>
<evidence type="ECO:0000256" key="1">
    <source>
        <dbReference type="ARBA" id="ARBA00004651"/>
    </source>
</evidence>
<comment type="caution">
    <text evidence="9">The sequence shown here is derived from an EMBL/GenBank/DDBJ whole genome shotgun (WGS) entry which is preliminary data.</text>
</comment>
<evidence type="ECO:0000256" key="7">
    <source>
        <dbReference type="SAM" id="Phobius"/>
    </source>
</evidence>
<feature type="transmembrane region" description="Helical" evidence="7">
    <location>
        <begin position="530"/>
        <end position="548"/>
    </location>
</feature>
<evidence type="ECO:0000256" key="3">
    <source>
        <dbReference type="ARBA" id="ARBA00022475"/>
    </source>
</evidence>
<dbReference type="GO" id="GO:0022857">
    <property type="term" value="F:transmembrane transporter activity"/>
    <property type="evidence" value="ECO:0007669"/>
    <property type="project" value="InterPro"/>
</dbReference>
<dbReference type="GO" id="GO:0005886">
    <property type="term" value="C:plasma membrane"/>
    <property type="evidence" value="ECO:0007669"/>
    <property type="project" value="UniProtKB-SubCell"/>
</dbReference>
<proteinExistence type="predicted"/>
<feature type="transmembrane region" description="Helical" evidence="7">
    <location>
        <begin position="163"/>
        <end position="185"/>
    </location>
</feature>
<dbReference type="PATRIC" id="fig|1121022.4.peg.2959"/>
<keyword evidence="10" id="KW-1185">Reference proteome</keyword>
<dbReference type="InterPro" id="IPR011701">
    <property type="entry name" value="MFS"/>
</dbReference>
<keyword evidence="5 7" id="KW-1133">Transmembrane helix</keyword>
<dbReference type="Gene3D" id="1.20.1250.20">
    <property type="entry name" value="MFS general substrate transporter like domains"/>
    <property type="match status" value="2"/>
</dbReference>
<evidence type="ECO:0000259" key="8">
    <source>
        <dbReference type="PROSITE" id="PS50850"/>
    </source>
</evidence>
<keyword evidence="4 7" id="KW-0812">Transmembrane</keyword>
<dbReference type="EMBL" id="AWGB01000031">
    <property type="protein sequence ID" value="ESQ89189.1"/>
    <property type="molecule type" value="Genomic_DNA"/>
</dbReference>
<evidence type="ECO:0000313" key="9">
    <source>
        <dbReference type="EMBL" id="ESQ89189.1"/>
    </source>
</evidence>
<dbReference type="PANTHER" id="PTHR43045">
    <property type="entry name" value="SHIKIMATE TRANSPORTER"/>
    <property type="match status" value="1"/>
</dbReference>
<evidence type="ECO:0000256" key="5">
    <source>
        <dbReference type="ARBA" id="ARBA00022989"/>
    </source>
</evidence>
<reference evidence="9 10" key="1">
    <citation type="journal article" date="2014" name="Nature">
        <title>Sequential evolution of bacterial morphology by co-option of a developmental regulator.</title>
        <authorList>
            <person name="Jiang C."/>
            <person name="Brown P.J."/>
            <person name="Ducret A."/>
            <person name="Brun Y.V."/>
        </authorList>
    </citation>
    <scope>NUCLEOTIDE SEQUENCE [LARGE SCALE GENOMIC DNA]</scope>
    <source>
        <strain evidence="9 10">DSM 16100</strain>
    </source>
</reference>
<dbReference type="STRING" id="1121022.GCA_000376105_00756"/>
<dbReference type="SUPFAM" id="SSF103473">
    <property type="entry name" value="MFS general substrate transporter"/>
    <property type="match status" value="1"/>
</dbReference>
<evidence type="ECO:0000256" key="4">
    <source>
        <dbReference type="ARBA" id="ARBA00022692"/>
    </source>
</evidence>
<dbReference type="PANTHER" id="PTHR43045:SF7">
    <property type="entry name" value="MAJOR FACILITATOR SUPERFAMILY TRANSPORTER"/>
    <property type="match status" value="1"/>
</dbReference>
<feature type="transmembrane region" description="Helical" evidence="7">
    <location>
        <begin position="97"/>
        <end position="115"/>
    </location>
</feature>
<feature type="domain" description="Major facilitator superfamily (MFS) profile" evidence="8">
    <location>
        <begin position="23"/>
        <end position="552"/>
    </location>
</feature>
<keyword evidence="2" id="KW-0813">Transport</keyword>
<feature type="transmembrane region" description="Helical" evidence="7">
    <location>
        <begin position="21"/>
        <end position="44"/>
    </location>
</feature>
<dbReference type="eggNOG" id="COG0477">
    <property type="taxonomic scope" value="Bacteria"/>
</dbReference>
<keyword evidence="3" id="KW-1003">Cell membrane</keyword>
<name>V4PPF8_9CAUL</name>
<dbReference type="InterPro" id="IPR020846">
    <property type="entry name" value="MFS_dom"/>
</dbReference>
<dbReference type="InterPro" id="IPR036259">
    <property type="entry name" value="MFS_trans_sf"/>
</dbReference>
<evidence type="ECO:0000256" key="2">
    <source>
        <dbReference type="ARBA" id="ARBA00022448"/>
    </source>
</evidence>
<feature type="transmembrane region" description="Helical" evidence="7">
    <location>
        <begin position="463"/>
        <end position="485"/>
    </location>
</feature>
<evidence type="ECO:0000313" key="10">
    <source>
        <dbReference type="Proteomes" id="UP000017837"/>
    </source>
</evidence>
<comment type="subcellular location">
    <subcellularLocation>
        <location evidence="1">Cell membrane</location>
        <topology evidence="1">Multi-pass membrane protein</topology>
    </subcellularLocation>
</comment>
<feature type="transmembrane region" description="Helical" evidence="7">
    <location>
        <begin position="506"/>
        <end position="524"/>
    </location>
</feature>
<feature type="transmembrane region" description="Helical" evidence="7">
    <location>
        <begin position="291"/>
        <end position="311"/>
    </location>
</feature>
<dbReference type="Pfam" id="PF07690">
    <property type="entry name" value="MFS_1"/>
    <property type="match status" value="1"/>
</dbReference>
<dbReference type="Proteomes" id="UP000017837">
    <property type="component" value="Unassembled WGS sequence"/>
</dbReference>
<dbReference type="AlphaFoldDB" id="V4PPF8"/>
<dbReference type="PROSITE" id="PS50850">
    <property type="entry name" value="MFS"/>
    <property type="match status" value="1"/>
</dbReference>
<feature type="transmembrane region" description="Helical" evidence="7">
    <location>
        <begin position="121"/>
        <end position="142"/>
    </location>
</feature>
<feature type="transmembrane region" description="Helical" evidence="7">
    <location>
        <begin position="197"/>
        <end position="216"/>
    </location>
</feature>
<accession>V4PPF8</accession>
<dbReference type="OrthoDB" id="9783227at2"/>
<keyword evidence="6 7" id="KW-0472">Membrane</keyword>
<protein>
    <recommendedName>
        <fullName evidence="8">Major facilitator superfamily (MFS) profile domain-containing protein</fullName>
    </recommendedName>
</protein>
<feature type="transmembrane region" description="Helical" evidence="7">
    <location>
        <begin position="320"/>
        <end position="339"/>
    </location>
</feature>
<dbReference type="InterPro" id="IPR005829">
    <property type="entry name" value="Sugar_transporter_CS"/>
</dbReference>
<evidence type="ECO:0000256" key="6">
    <source>
        <dbReference type="ARBA" id="ARBA00023136"/>
    </source>
</evidence>
<feature type="transmembrane region" description="Helical" evidence="7">
    <location>
        <begin position="250"/>
        <end position="271"/>
    </location>
</feature>
<gene>
    <name evidence="9" type="ORF">ABENE_14550</name>
</gene>
<organism evidence="9 10">
    <name type="scientific">Asticcacaulis benevestitus DSM 16100 = ATCC BAA-896</name>
    <dbReference type="NCBI Taxonomy" id="1121022"/>
    <lineage>
        <taxon>Bacteria</taxon>
        <taxon>Pseudomonadati</taxon>
        <taxon>Pseudomonadota</taxon>
        <taxon>Alphaproteobacteria</taxon>
        <taxon>Caulobacterales</taxon>
        <taxon>Caulobacteraceae</taxon>
        <taxon>Asticcacaulis</taxon>
    </lineage>
</organism>
<dbReference type="PROSITE" id="PS00217">
    <property type="entry name" value="SUGAR_TRANSPORT_2"/>
    <property type="match status" value="1"/>
</dbReference>
<sequence>MTTTSGETGHKKQSQEKQSMWLVIGASSLGTIFEWFDFYIFGTLAAIMGTQFFEVEGINPTTSFIFALLALAAGFVVRPFGAMVFGGMGDKIGRKHTFLVTMVIMGLSTFLVGVLPNYATIGIAAPIILIGLRLVQGLAMGGEYGGAATYVAEHSPDNKRGQMTAWIQTTATLGLLLALVAIGVTQHYVSPEDFKAWGWRLPFLFSIVLLLVSIWIRMKLNESPVFQAMKDEGRTSKSPLREAFLEWRNLKIVLIALFGLVAGQGVVWYTGQFYALFFLQKMLHVDLSTSYWLIGGALAIGTPFFIFFGWLSDRIGRKPIILAGLVLAAAGYFPLFGALTGAVSPALEQAQKASPVVVVADQAACAVQFDPVGKAKFLQSCDIAKSYLAKGGFSYSNEAAPAGAVASVRIGQTVIPSFEGKNLTGAALKTAQADFVKQVGGALKAAGYPTKADNATIDYPKTLGILTLLVLLVTMVYAPMAAALVEMFPARIRYSAMSLPYHFGNGWFGGLLPFITFTIVAATGGIYDGLWYPVGIAAFTVVIGLLFVKDNRHLDFNR</sequence>